<dbReference type="Pfam" id="PF00001">
    <property type="entry name" value="7tm_1"/>
    <property type="match status" value="1"/>
</dbReference>
<organism evidence="5 6">
    <name type="scientific">Paramuricea clavata</name>
    <name type="common">Red gorgonian</name>
    <name type="synonym">Violescent sea-whip</name>
    <dbReference type="NCBI Taxonomy" id="317549"/>
    <lineage>
        <taxon>Eukaryota</taxon>
        <taxon>Metazoa</taxon>
        <taxon>Cnidaria</taxon>
        <taxon>Anthozoa</taxon>
        <taxon>Octocorallia</taxon>
        <taxon>Malacalcyonacea</taxon>
        <taxon>Plexauridae</taxon>
        <taxon>Paramuricea</taxon>
    </lineage>
</organism>
<evidence type="ECO:0000256" key="2">
    <source>
        <dbReference type="ARBA" id="ARBA00022692"/>
    </source>
</evidence>
<dbReference type="EMBL" id="CACRXK020014265">
    <property type="protein sequence ID" value="CAB4026553.1"/>
    <property type="molecule type" value="Genomic_DNA"/>
</dbReference>
<dbReference type="Gene3D" id="1.20.1070.10">
    <property type="entry name" value="Rhodopsin 7-helix transmembrane proteins"/>
    <property type="match status" value="1"/>
</dbReference>
<dbReference type="InterPro" id="IPR017452">
    <property type="entry name" value="GPCR_Rhodpsn_7TM"/>
</dbReference>
<accession>A0A6S7KEC7</accession>
<dbReference type="PANTHER" id="PTHR45698">
    <property type="entry name" value="TRACE AMINE-ASSOCIATED RECEPTOR 19N-RELATED"/>
    <property type="match status" value="1"/>
</dbReference>
<dbReference type="CDD" id="cd00637">
    <property type="entry name" value="7tm_classA_rhodopsin-like"/>
    <property type="match status" value="1"/>
</dbReference>
<protein>
    <submittedName>
        <fullName evidence="5">Melatonin receptor type 1A-like</fullName>
    </submittedName>
</protein>
<evidence type="ECO:0000313" key="5">
    <source>
        <dbReference type="EMBL" id="CAB4026553.1"/>
    </source>
</evidence>
<evidence type="ECO:0000313" key="6">
    <source>
        <dbReference type="Proteomes" id="UP001152795"/>
    </source>
</evidence>
<evidence type="ECO:0000256" key="1">
    <source>
        <dbReference type="ARBA" id="ARBA00004370"/>
    </source>
</evidence>
<feature type="non-terminal residue" evidence="5">
    <location>
        <position position="227"/>
    </location>
</feature>
<dbReference type="PANTHER" id="PTHR45698:SF1">
    <property type="entry name" value="TRACE AMINE-ASSOCIATED RECEPTOR 13C-LIKE"/>
    <property type="match status" value="1"/>
</dbReference>
<dbReference type="OrthoDB" id="5965524at2759"/>
<comment type="subcellular location">
    <subcellularLocation>
        <location evidence="1">Membrane</location>
    </subcellularLocation>
</comment>
<proteinExistence type="predicted"/>
<gene>
    <name evidence="5" type="ORF">PACLA_8A051504</name>
</gene>
<keyword evidence="2" id="KW-0812">Transmembrane</keyword>
<comment type="caution">
    <text evidence="5">The sequence shown here is derived from an EMBL/GenBank/DDBJ whole genome shotgun (WGS) entry which is preliminary data.</text>
</comment>
<dbReference type="GO" id="GO:0016020">
    <property type="term" value="C:membrane"/>
    <property type="evidence" value="ECO:0007669"/>
    <property type="project" value="UniProtKB-SubCell"/>
</dbReference>
<dbReference type="Proteomes" id="UP001152795">
    <property type="component" value="Unassembled WGS sequence"/>
</dbReference>
<keyword evidence="3" id="KW-1133">Transmembrane helix</keyword>
<keyword evidence="6" id="KW-1185">Reference proteome</keyword>
<dbReference type="InterPro" id="IPR000276">
    <property type="entry name" value="GPCR_Rhodpsn"/>
</dbReference>
<keyword evidence="4" id="KW-0472">Membrane</keyword>
<name>A0A6S7KEC7_PARCT</name>
<dbReference type="PROSITE" id="PS50262">
    <property type="entry name" value="G_PROTEIN_RECEP_F1_2"/>
    <property type="match status" value="1"/>
</dbReference>
<dbReference type="GO" id="GO:0004930">
    <property type="term" value="F:G protein-coupled receptor activity"/>
    <property type="evidence" value="ECO:0007669"/>
    <property type="project" value="InterPro"/>
</dbReference>
<sequence>MYLPPIPSDSETAAEIFCMTIWSGWFAFDMGYISIFTCVSLTIERWIAVVKPKTYRSLKPKHAAVAVILVWFWGIAVNTTTFLRIEYDPDKNLCRWTPFPFAARVFPWIDLTVQSIIPYTTMVVLYTHIYFRMKSLPQISSNRDPQLKKITVVAMLACAALIIGWLPGRITFMLSKYGYLSTKSILHNSFVMTTFCNSCVNPALYGMCSSRFRAEYKIVFNKVSKLC</sequence>
<evidence type="ECO:0000256" key="4">
    <source>
        <dbReference type="ARBA" id="ARBA00023136"/>
    </source>
</evidence>
<dbReference type="AlphaFoldDB" id="A0A6S7KEC7"/>
<reference evidence="5" key="1">
    <citation type="submission" date="2020-04" db="EMBL/GenBank/DDBJ databases">
        <authorList>
            <person name="Alioto T."/>
            <person name="Alioto T."/>
            <person name="Gomez Garrido J."/>
        </authorList>
    </citation>
    <scope>NUCLEOTIDE SEQUENCE</scope>
    <source>
        <strain evidence="5">A484AB</strain>
    </source>
</reference>
<evidence type="ECO:0000256" key="3">
    <source>
        <dbReference type="ARBA" id="ARBA00022989"/>
    </source>
</evidence>
<dbReference type="SUPFAM" id="SSF81321">
    <property type="entry name" value="Family A G protein-coupled receptor-like"/>
    <property type="match status" value="1"/>
</dbReference>
<dbReference type="PRINTS" id="PR00237">
    <property type="entry name" value="GPCRRHODOPSN"/>
</dbReference>
<keyword evidence="5" id="KW-0675">Receptor</keyword>